<dbReference type="AlphaFoldDB" id="A0A246KQI7"/>
<reference evidence="2 3" key="1">
    <citation type="submission" date="2017-06" db="EMBL/GenBank/DDBJ databases">
        <authorList>
            <person name="Kim H.J."/>
            <person name="Triplett B.A."/>
        </authorList>
    </citation>
    <scope>NUCLEOTIDE SEQUENCE [LARGE SCALE GENOMIC DNA]</scope>
    <source>
        <strain evidence="2 3">S18795</strain>
    </source>
</reference>
<evidence type="ECO:0000313" key="2">
    <source>
        <dbReference type="EMBL" id="OWR25631.1"/>
    </source>
</evidence>
<organism evidence="2 3">
    <name type="scientific">Stenotrophomonas pavanii</name>
    <dbReference type="NCBI Taxonomy" id="487698"/>
    <lineage>
        <taxon>Bacteria</taxon>
        <taxon>Pseudomonadati</taxon>
        <taxon>Pseudomonadota</taxon>
        <taxon>Gammaproteobacteria</taxon>
        <taxon>Lysobacterales</taxon>
        <taxon>Lysobacteraceae</taxon>
        <taxon>Stenotrophomonas</taxon>
    </lineage>
</organism>
<protein>
    <recommendedName>
        <fullName evidence="1">HTH cro/C1-type domain-containing protein</fullName>
    </recommendedName>
</protein>
<dbReference type="RefSeq" id="WP_088476407.1">
    <property type="nucleotide sequence ID" value="NZ_NIXP01000157.1"/>
</dbReference>
<evidence type="ECO:0000259" key="1">
    <source>
        <dbReference type="PROSITE" id="PS50943"/>
    </source>
</evidence>
<dbReference type="Proteomes" id="UP000197904">
    <property type="component" value="Unassembled WGS sequence"/>
</dbReference>
<dbReference type="PROSITE" id="PS50943">
    <property type="entry name" value="HTH_CROC1"/>
    <property type="match status" value="1"/>
</dbReference>
<dbReference type="InterPro" id="IPR001387">
    <property type="entry name" value="Cro/C1-type_HTH"/>
</dbReference>
<evidence type="ECO:0000313" key="3">
    <source>
        <dbReference type="Proteomes" id="UP000197904"/>
    </source>
</evidence>
<comment type="caution">
    <text evidence="2">The sequence shown here is derived from an EMBL/GenBank/DDBJ whole genome shotgun (WGS) entry which is preliminary data.</text>
</comment>
<sequence length="109" mass="11658">MSTLSLNLTARRESLGLNIPQIHAALTLRGVSVAESTVYGWFNGSRGVRKMEHLKALCEVLQTDLNSLTGDEVEVAEGPLPASIVRELAGLSEVQQQAVLATIKAMKTG</sequence>
<accession>A0A246KQI7</accession>
<gene>
    <name evidence="2" type="ORF">CEE55_22375</name>
</gene>
<proteinExistence type="predicted"/>
<name>A0A246KQI7_9GAMM</name>
<dbReference type="GO" id="GO:0003677">
    <property type="term" value="F:DNA binding"/>
    <property type="evidence" value="ECO:0007669"/>
    <property type="project" value="InterPro"/>
</dbReference>
<feature type="domain" description="HTH cro/C1-type" evidence="1">
    <location>
        <begin position="33"/>
        <end position="68"/>
    </location>
</feature>
<dbReference type="InterPro" id="IPR010982">
    <property type="entry name" value="Lambda_DNA-bd_dom_sf"/>
</dbReference>
<dbReference type="Gene3D" id="1.10.260.40">
    <property type="entry name" value="lambda repressor-like DNA-binding domains"/>
    <property type="match status" value="1"/>
</dbReference>
<dbReference type="EMBL" id="NIXP01000157">
    <property type="protein sequence ID" value="OWR25631.1"/>
    <property type="molecule type" value="Genomic_DNA"/>
</dbReference>